<keyword evidence="7 10" id="KW-0472">Membrane</keyword>
<keyword evidence="3 10" id="KW-1134">Transmembrane beta strand</keyword>
<feature type="chain" id="PRO_5046855350" description="TonB-dependent receptor" evidence="12">
    <location>
        <begin position="24"/>
        <end position="907"/>
    </location>
</feature>
<dbReference type="EMBL" id="MBUA01000001">
    <property type="protein sequence ID" value="MBC6489593.1"/>
    <property type="molecule type" value="Genomic_DNA"/>
</dbReference>
<organism evidence="15 16">
    <name type="scientific">Flavihumibacter stibioxidans</name>
    <dbReference type="NCBI Taxonomy" id="1834163"/>
    <lineage>
        <taxon>Bacteria</taxon>
        <taxon>Pseudomonadati</taxon>
        <taxon>Bacteroidota</taxon>
        <taxon>Chitinophagia</taxon>
        <taxon>Chitinophagales</taxon>
        <taxon>Chitinophagaceae</taxon>
        <taxon>Flavihumibacter</taxon>
    </lineage>
</organism>
<keyword evidence="4 10" id="KW-0812">Transmembrane</keyword>
<dbReference type="InterPro" id="IPR000531">
    <property type="entry name" value="Beta-barrel_TonB"/>
</dbReference>
<evidence type="ECO:0000256" key="6">
    <source>
        <dbReference type="ARBA" id="ARBA00023077"/>
    </source>
</evidence>
<keyword evidence="6 11" id="KW-0798">TonB box</keyword>
<evidence type="ECO:0000256" key="10">
    <source>
        <dbReference type="PROSITE-ProRule" id="PRU01360"/>
    </source>
</evidence>
<keyword evidence="16" id="KW-1185">Reference proteome</keyword>
<keyword evidence="2 10" id="KW-0813">Transport</keyword>
<dbReference type="Gene3D" id="2.40.170.20">
    <property type="entry name" value="TonB-dependent receptor, beta-barrel domain"/>
    <property type="match status" value="1"/>
</dbReference>
<dbReference type="PROSITE" id="PS52016">
    <property type="entry name" value="TONB_DEPENDENT_REC_3"/>
    <property type="match status" value="1"/>
</dbReference>
<keyword evidence="5 12" id="KW-0732">Signal</keyword>
<keyword evidence="8" id="KW-0675">Receptor</keyword>
<dbReference type="SUPFAM" id="SSF56935">
    <property type="entry name" value="Porins"/>
    <property type="match status" value="1"/>
</dbReference>
<evidence type="ECO:0000256" key="4">
    <source>
        <dbReference type="ARBA" id="ARBA00022692"/>
    </source>
</evidence>
<keyword evidence="9 10" id="KW-0998">Cell outer membrane</keyword>
<dbReference type="InterPro" id="IPR012910">
    <property type="entry name" value="Plug_dom"/>
</dbReference>
<feature type="signal peptide" evidence="12">
    <location>
        <begin position="1"/>
        <end position="23"/>
    </location>
</feature>
<dbReference type="PANTHER" id="PTHR30069:SF29">
    <property type="entry name" value="HEMOGLOBIN AND HEMOGLOBIN-HAPTOGLOBIN-BINDING PROTEIN 1-RELATED"/>
    <property type="match status" value="1"/>
</dbReference>
<evidence type="ECO:0000259" key="13">
    <source>
        <dbReference type="Pfam" id="PF00593"/>
    </source>
</evidence>
<gene>
    <name evidence="15" type="ORF">BC349_01325</name>
</gene>
<dbReference type="Pfam" id="PF07715">
    <property type="entry name" value="Plug"/>
    <property type="match status" value="1"/>
</dbReference>
<comment type="caution">
    <text evidence="15">The sequence shown here is derived from an EMBL/GenBank/DDBJ whole genome shotgun (WGS) entry which is preliminary data.</text>
</comment>
<evidence type="ECO:0000256" key="8">
    <source>
        <dbReference type="ARBA" id="ARBA00023170"/>
    </source>
</evidence>
<evidence type="ECO:0000256" key="9">
    <source>
        <dbReference type="ARBA" id="ARBA00023237"/>
    </source>
</evidence>
<protein>
    <recommendedName>
        <fullName evidence="17">TonB-dependent receptor</fullName>
    </recommendedName>
</protein>
<feature type="domain" description="TonB-dependent receptor-like beta-barrel" evidence="13">
    <location>
        <begin position="406"/>
        <end position="880"/>
    </location>
</feature>
<dbReference type="InterPro" id="IPR036942">
    <property type="entry name" value="Beta-barrel_TonB_sf"/>
</dbReference>
<comment type="similarity">
    <text evidence="10 11">Belongs to the TonB-dependent receptor family.</text>
</comment>
<dbReference type="InterPro" id="IPR037066">
    <property type="entry name" value="Plug_dom_sf"/>
</dbReference>
<comment type="subcellular location">
    <subcellularLocation>
        <location evidence="1 10">Cell outer membrane</location>
        <topology evidence="1 10">Multi-pass membrane protein</topology>
    </subcellularLocation>
</comment>
<dbReference type="PANTHER" id="PTHR30069">
    <property type="entry name" value="TONB-DEPENDENT OUTER MEMBRANE RECEPTOR"/>
    <property type="match status" value="1"/>
</dbReference>
<evidence type="ECO:0000256" key="5">
    <source>
        <dbReference type="ARBA" id="ARBA00022729"/>
    </source>
</evidence>
<evidence type="ECO:0008006" key="17">
    <source>
        <dbReference type="Google" id="ProtNLM"/>
    </source>
</evidence>
<evidence type="ECO:0000313" key="16">
    <source>
        <dbReference type="Proteomes" id="UP000765802"/>
    </source>
</evidence>
<dbReference type="Proteomes" id="UP000765802">
    <property type="component" value="Unassembled WGS sequence"/>
</dbReference>
<evidence type="ECO:0000256" key="12">
    <source>
        <dbReference type="SAM" id="SignalP"/>
    </source>
</evidence>
<dbReference type="Pfam" id="PF13715">
    <property type="entry name" value="CarbopepD_reg_2"/>
    <property type="match status" value="1"/>
</dbReference>
<evidence type="ECO:0000256" key="7">
    <source>
        <dbReference type="ARBA" id="ARBA00023136"/>
    </source>
</evidence>
<dbReference type="Pfam" id="PF00593">
    <property type="entry name" value="TonB_dep_Rec_b-barrel"/>
    <property type="match status" value="1"/>
</dbReference>
<dbReference type="SUPFAM" id="SSF49464">
    <property type="entry name" value="Carboxypeptidase regulatory domain-like"/>
    <property type="match status" value="1"/>
</dbReference>
<dbReference type="Gene3D" id="2.60.40.1120">
    <property type="entry name" value="Carboxypeptidase-like, regulatory domain"/>
    <property type="match status" value="1"/>
</dbReference>
<evidence type="ECO:0000256" key="3">
    <source>
        <dbReference type="ARBA" id="ARBA00022452"/>
    </source>
</evidence>
<evidence type="ECO:0000256" key="2">
    <source>
        <dbReference type="ARBA" id="ARBA00022448"/>
    </source>
</evidence>
<dbReference type="InterPro" id="IPR039426">
    <property type="entry name" value="TonB-dep_rcpt-like"/>
</dbReference>
<sequence length="907" mass="99924">MRKSYSKIACMLLAVFLSIAAFAQTVTITGNVKTSTSQEAVPAVSVTIKGTGSGTFTDDKGNFTLTTSQKPPFTLIFSSIGFESQEVVVNNASDVINVSFVPSTQLGTEVVVSASRVPERILESPVSIERVNSASIRVAPAASYYDIVGNLKGVDLTTSSLTFKTPSTRGFNGSGNTRFNQVIDGMDNQAPGLNFSVGTIVGLNELDVDNMELLPGASSALYGPGGMNGTLLINSKSPFRYTGLSFQVKEGIMHTDKRYRDDAGAYHNWAIRWAQKVSDKFAYKITGEFIQAKDWVGADYRNYARLGTNGRVIPGTRQTDPNYDGVNVYGDETTTDLMKNVLIPISKQAPFLAPYIYSLDTNKAIPVSRTGYTEREIVDPNTVNFKLSGALHYKITENLEAVFAGYFGTGNTVYTGSERYSLRDLKIAQYKLELNHKNWFIRSYTTQENAGQSYNATVTTRLFNEAWKPSTSWYSQYGQTYVANLLSGMANLDAHNAARAVADQGRPVAGSTQFNQIFDRIRSIPIVKGGGLFVDKTDLYNTEGQYNLTHATGKVADILVGGNYKTYVLNSEGTLFADSSGNIKIREFGAYIQASRRLFGDVLKLTFSGRYDKNENFKGRLTPRATAVLQVAKNNNLRFSYQSAYRFPSTQQQWINLAVGSNVRLIGGNKDFITHFGFDKNPVFSTTTGQVYTINAVKPEAVTSFEMGYKGLLAEGKVMVDAYGYFGQYQDFLARTLIMQSTTGNPADVVNPATRRIFSIPVNLADKVKTYGYGMSIDYRFYKGYVFSVNGSSDNLQDVPEDYVAFFNAPKYRANLTLANGSLGKDKRYGFVATYKWQDSFLSEGDFATGDVPAIHTLDAQVSYKLPKSKSIVKLGANNLLNQYYFNAVGNSIVGGLYYISFGYNMY</sequence>
<evidence type="ECO:0000259" key="14">
    <source>
        <dbReference type="Pfam" id="PF07715"/>
    </source>
</evidence>
<dbReference type="InterPro" id="IPR008969">
    <property type="entry name" value="CarboxyPept-like_regulatory"/>
</dbReference>
<accession>A0ABR7M4P4</accession>
<evidence type="ECO:0000256" key="11">
    <source>
        <dbReference type="RuleBase" id="RU003357"/>
    </source>
</evidence>
<evidence type="ECO:0000256" key="1">
    <source>
        <dbReference type="ARBA" id="ARBA00004571"/>
    </source>
</evidence>
<dbReference type="Gene3D" id="2.170.130.10">
    <property type="entry name" value="TonB-dependent receptor, plug domain"/>
    <property type="match status" value="1"/>
</dbReference>
<feature type="domain" description="TonB-dependent receptor plug" evidence="14">
    <location>
        <begin position="122"/>
        <end position="230"/>
    </location>
</feature>
<evidence type="ECO:0000313" key="15">
    <source>
        <dbReference type="EMBL" id="MBC6489593.1"/>
    </source>
</evidence>
<name>A0ABR7M4P4_9BACT</name>
<proteinExistence type="inferred from homology"/>
<reference evidence="15 16" key="1">
    <citation type="submission" date="2016-07" db="EMBL/GenBank/DDBJ databases">
        <title>Genome analysis of Flavihumibacter stibioxidans YS-17.</title>
        <authorList>
            <person name="Shi K."/>
            <person name="Han Y."/>
            <person name="Wang G."/>
        </authorList>
    </citation>
    <scope>NUCLEOTIDE SEQUENCE [LARGE SCALE GENOMIC DNA]</scope>
    <source>
        <strain evidence="15 16">YS-17</strain>
    </source>
</reference>